<keyword evidence="2 10" id="KW-0813">Transport</keyword>
<organism evidence="12">
    <name type="scientific">Arion vulgaris</name>
    <dbReference type="NCBI Taxonomy" id="1028688"/>
    <lineage>
        <taxon>Eukaryota</taxon>
        <taxon>Metazoa</taxon>
        <taxon>Spiralia</taxon>
        <taxon>Lophotrochozoa</taxon>
        <taxon>Mollusca</taxon>
        <taxon>Gastropoda</taxon>
        <taxon>Heterobranchia</taxon>
        <taxon>Euthyneura</taxon>
        <taxon>Panpulmonata</taxon>
        <taxon>Eupulmonata</taxon>
        <taxon>Stylommatophora</taxon>
        <taxon>Helicina</taxon>
        <taxon>Arionoidea</taxon>
        <taxon>Arionidae</taxon>
        <taxon>Arion</taxon>
    </lineage>
</organism>
<dbReference type="EMBL" id="HACG01034198">
    <property type="protein sequence ID" value="CEK81063.1"/>
    <property type="molecule type" value="Transcribed_RNA"/>
</dbReference>
<evidence type="ECO:0000256" key="3">
    <source>
        <dbReference type="ARBA" id="ARBA00022692"/>
    </source>
</evidence>
<dbReference type="EMBL" id="HACG01034197">
    <property type="protein sequence ID" value="CEK81062.1"/>
    <property type="molecule type" value="Transcribed_RNA"/>
</dbReference>
<feature type="repeat" description="Solcar" evidence="11">
    <location>
        <begin position="25"/>
        <end position="111"/>
    </location>
</feature>
<dbReference type="PRINTS" id="PR00926">
    <property type="entry name" value="MITOCARRIER"/>
</dbReference>
<gene>
    <name evidence="12" type="primary">ORF124102</name>
    <name evidence="13" type="synonym">ORF124104</name>
</gene>
<keyword evidence="4 10" id="KW-0677">Repeat</keyword>
<dbReference type="GO" id="GO:1904983">
    <property type="term" value="P:glycine import into mitochondrion"/>
    <property type="evidence" value="ECO:0007669"/>
    <property type="project" value="UniProtKB-UniRule"/>
</dbReference>
<evidence type="ECO:0000256" key="4">
    <source>
        <dbReference type="ARBA" id="ARBA00022737"/>
    </source>
</evidence>
<evidence type="ECO:0000256" key="5">
    <source>
        <dbReference type="ARBA" id="ARBA00022792"/>
    </source>
</evidence>
<comment type="similarity">
    <text evidence="10">Belongs to the mitochondrial carrier (TC 2.A.29) family. SLC25A38 subfamily.</text>
</comment>
<dbReference type="Pfam" id="PF00153">
    <property type="entry name" value="Mito_carr"/>
    <property type="match status" value="3"/>
</dbReference>
<protein>
    <recommendedName>
        <fullName evidence="10">Mitochondrial glycine transporter</fullName>
    </recommendedName>
    <alternativeName>
        <fullName evidence="10">Solute carrier family 25 member 38 homolog</fullName>
    </alternativeName>
</protein>
<keyword evidence="8 10" id="KW-0472">Membrane</keyword>
<dbReference type="PROSITE" id="PS50920">
    <property type="entry name" value="SOLCAR"/>
    <property type="match status" value="3"/>
</dbReference>
<name>A0A0B7AKD4_9EUPU</name>
<evidence type="ECO:0000256" key="11">
    <source>
        <dbReference type="PROSITE-ProRule" id="PRU00282"/>
    </source>
</evidence>
<evidence type="ECO:0000256" key="7">
    <source>
        <dbReference type="ARBA" id="ARBA00023128"/>
    </source>
</evidence>
<comment type="subcellular location">
    <subcellularLocation>
        <location evidence="1">Membrane</location>
        <topology evidence="1">Multi-pass membrane protein</topology>
    </subcellularLocation>
    <subcellularLocation>
        <location evidence="10">Mitochondrion inner membrane</location>
        <topology evidence="10">Multi-pass membrane protein</topology>
    </subcellularLocation>
</comment>
<feature type="repeat" description="Solcar" evidence="11">
    <location>
        <begin position="117"/>
        <end position="201"/>
    </location>
</feature>
<dbReference type="GO" id="GO:0015187">
    <property type="term" value="F:glycine transmembrane transporter activity"/>
    <property type="evidence" value="ECO:0007669"/>
    <property type="project" value="UniProtKB-UniRule"/>
</dbReference>
<dbReference type="PANTHER" id="PTHR46181">
    <property type="entry name" value="MITOCHONDRIAL GLYCINE TRANSPORTER"/>
    <property type="match status" value="1"/>
</dbReference>
<proteinExistence type="inferred from homology"/>
<evidence type="ECO:0000256" key="2">
    <source>
        <dbReference type="ARBA" id="ARBA00022448"/>
    </source>
</evidence>
<reference evidence="12" key="1">
    <citation type="submission" date="2014-12" db="EMBL/GenBank/DDBJ databases">
        <title>Insight into the proteome of Arion vulgaris.</title>
        <authorList>
            <person name="Aradska J."/>
            <person name="Bulat T."/>
            <person name="Smidak R."/>
            <person name="Sarate P."/>
            <person name="Gangsoo J."/>
            <person name="Sialana F."/>
            <person name="Bilban M."/>
            <person name="Lubec G."/>
        </authorList>
    </citation>
    <scope>NUCLEOTIDE SEQUENCE</scope>
    <source>
        <tissue evidence="12">Skin</tissue>
    </source>
</reference>
<feature type="repeat" description="Solcar" evidence="11">
    <location>
        <begin position="209"/>
        <end position="293"/>
    </location>
</feature>
<evidence type="ECO:0000313" key="12">
    <source>
        <dbReference type="EMBL" id="CEK81062.1"/>
    </source>
</evidence>
<evidence type="ECO:0000256" key="1">
    <source>
        <dbReference type="ARBA" id="ARBA00004141"/>
    </source>
</evidence>
<dbReference type="Gene3D" id="1.50.40.10">
    <property type="entry name" value="Mitochondrial carrier domain"/>
    <property type="match status" value="1"/>
</dbReference>
<dbReference type="InterPro" id="IPR023395">
    <property type="entry name" value="MCP_dom_sf"/>
</dbReference>
<accession>A0A0B7AKD4</accession>
<dbReference type="InterPro" id="IPR002067">
    <property type="entry name" value="MCP"/>
</dbReference>
<dbReference type="AlphaFoldDB" id="A0A0B7AKD4"/>
<sequence>MIEKSVAIPTDQTIFRQRMDDLVSSPLIKSFMAGAVSGTCSTILFQPLDLIKTRLQKSANLGTKLGMFAEIANVVRQERVLGLWTGLMPSLLRCVPGIGLYFTSLHWLKSSFGSEFPHPLESVIMGASARTIVGITVLPFTVLKTRYESGEFHYKSLSDGIRSTYAKEGFRALYSGLAPTLLRDVPFSGIYLMFYTHMKNLTSENGTTSAPYVNFTNGVLSGLLASFVTQPADVIKTNMQLYPTKYGRLKNVIILIYTERGLAGFWRGMVPRLMRRTLMSAMSWTMYEEVSNLFYNYMISYQTKV</sequence>
<dbReference type="PANTHER" id="PTHR46181:SF3">
    <property type="entry name" value="MITOCHONDRIAL GLYCINE TRANSPORTER"/>
    <property type="match status" value="1"/>
</dbReference>
<keyword evidence="6 10" id="KW-1133">Transmembrane helix</keyword>
<comment type="function">
    <text evidence="10">Mitochondrial glycine transporter that imports glycine into the mitochondrial matrix. Plays an important role in providing glycine for the first enzymatic step in heme biosynthesis, the condensation of glycine with succinyl-CoA to produce 5-aminolevulinate (ALA) in the miochondrial matrix.</text>
</comment>
<comment type="catalytic activity">
    <reaction evidence="9 10">
        <text>glycine(in) = glycine(out)</text>
        <dbReference type="Rhea" id="RHEA:70715"/>
        <dbReference type="ChEBI" id="CHEBI:57305"/>
    </reaction>
</comment>
<evidence type="ECO:0000256" key="8">
    <source>
        <dbReference type="ARBA" id="ARBA00023136"/>
    </source>
</evidence>
<dbReference type="HAMAP" id="MF_03064">
    <property type="entry name" value="SLC25A38"/>
    <property type="match status" value="1"/>
</dbReference>
<keyword evidence="5 10" id="KW-0999">Mitochondrion inner membrane</keyword>
<dbReference type="InterPro" id="IPR030847">
    <property type="entry name" value="Hem25/SLC25A38"/>
</dbReference>
<dbReference type="SUPFAM" id="SSF103506">
    <property type="entry name" value="Mitochondrial carrier"/>
    <property type="match status" value="1"/>
</dbReference>
<keyword evidence="7 10" id="KW-0496">Mitochondrion</keyword>
<evidence type="ECO:0000256" key="9">
    <source>
        <dbReference type="ARBA" id="ARBA00034060"/>
    </source>
</evidence>
<evidence type="ECO:0000313" key="13">
    <source>
        <dbReference type="EMBL" id="CEK81063.1"/>
    </source>
</evidence>
<evidence type="ECO:0000256" key="6">
    <source>
        <dbReference type="ARBA" id="ARBA00022989"/>
    </source>
</evidence>
<evidence type="ECO:0000256" key="10">
    <source>
        <dbReference type="HAMAP-Rule" id="MF_03064"/>
    </source>
</evidence>
<dbReference type="GO" id="GO:0005743">
    <property type="term" value="C:mitochondrial inner membrane"/>
    <property type="evidence" value="ECO:0007669"/>
    <property type="project" value="UniProtKB-SubCell"/>
</dbReference>
<keyword evidence="3 10" id="KW-0812">Transmembrane</keyword>
<dbReference type="InterPro" id="IPR018108">
    <property type="entry name" value="MCP_transmembrane"/>
</dbReference>